<evidence type="ECO:0000313" key="3">
    <source>
        <dbReference type="Proteomes" id="UP001500192"/>
    </source>
</evidence>
<protein>
    <submittedName>
        <fullName evidence="2">Uncharacterized protein</fullName>
    </submittedName>
</protein>
<dbReference type="Proteomes" id="UP001500192">
    <property type="component" value="Unassembled WGS sequence"/>
</dbReference>
<accession>A0ABP9QDK8</accession>
<dbReference type="EMBL" id="BAABIB010000054">
    <property type="protein sequence ID" value="GAA5160158.1"/>
    <property type="molecule type" value="Genomic_DNA"/>
</dbReference>
<organism evidence="2 3">
    <name type="scientific">Amycolatopsis dongchuanensis</name>
    <dbReference type="NCBI Taxonomy" id="1070866"/>
    <lineage>
        <taxon>Bacteria</taxon>
        <taxon>Bacillati</taxon>
        <taxon>Actinomycetota</taxon>
        <taxon>Actinomycetes</taxon>
        <taxon>Pseudonocardiales</taxon>
        <taxon>Pseudonocardiaceae</taxon>
        <taxon>Amycolatopsis</taxon>
    </lineage>
</organism>
<comment type="caution">
    <text evidence="2">The sequence shown here is derived from an EMBL/GenBank/DDBJ whole genome shotgun (WGS) entry which is preliminary data.</text>
</comment>
<evidence type="ECO:0000256" key="1">
    <source>
        <dbReference type="SAM" id="MobiDB-lite"/>
    </source>
</evidence>
<feature type="region of interest" description="Disordered" evidence="1">
    <location>
        <begin position="1"/>
        <end position="29"/>
    </location>
</feature>
<name>A0ABP9QDK8_9PSEU</name>
<keyword evidence="3" id="KW-1185">Reference proteome</keyword>
<gene>
    <name evidence="2" type="ORF">GCM10023214_23640</name>
</gene>
<evidence type="ECO:0000313" key="2">
    <source>
        <dbReference type="EMBL" id="GAA5160158.1"/>
    </source>
</evidence>
<proteinExistence type="predicted"/>
<reference evidence="3" key="1">
    <citation type="journal article" date="2019" name="Int. J. Syst. Evol. Microbiol.">
        <title>The Global Catalogue of Microorganisms (GCM) 10K type strain sequencing project: providing services to taxonomists for standard genome sequencing and annotation.</title>
        <authorList>
            <consortium name="The Broad Institute Genomics Platform"/>
            <consortium name="The Broad Institute Genome Sequencing Center for Infectious Disease"/>
            <person name="Wu L."/>
            <person name="Ma J."/>
        </authorList>
    </citation>
    <scope>NUCLEOTIDE SEQUENCE [LARGE SCALE GENOMIC DNA]</scope>
    <source>
        <strain evidence="3">JCM 18054</strain>
    </source>
</reference>
<sequence length="145" mass="15666">MAEQPLGHDPAEGAGAAGDQDLLVHGPAPPSMVLYREDKAGDRFVTRAVTDGSSNKIRADSNTKFLLRIIHDRGDSATASRLEDLIGHATGRVPSDDLERKYQLWRCHQRATQVRAFDAPTPGKLNCRRLYVAATGSSVAISQAS</sequence>